<dbReference type="EMBL" id="JYDR01000097">
    <property type="protein sequence ID" value="KRY69122.1"/>
    <property type="molecule type" value="Genomic_DNA"/>
</dbReference>
<organism evidence="2 3">
    <name type="scientific">Trichinella pseudospiralis</name>
    <name type="common">Parasitic roundworm</name>
    <dbReference type="NCBI Taxonomy" id="6337"/>
    <lineage>
        <taxon>Eukaryota</taxon>
        <taxon>Metazoa</taxon>
        <taxon>Ecdysozoa</taxon>
        <taxon>Nematoda</taxon>
        <taxon>Enoplea</taxon>
        <taxon>Dorylaimia</taxon>
        <taxon>Trichinellida</taxon>
        <taxon>Trichinellidae</taxon>
        <taxon>Trichinella</taxon>
    </lineage>
</organism>
<accession>A0A0V1E725</accession>
<feature type="compositionally biased region" description="Polar residues" evidence="1">
    <location>
        <begin position="133"/>
        <end position="142"/>
    </location>
</feature>
<gene>
    <name evidence="2" type="ORF">T4A_356</name>
</gene>
<comment type="caution">
    <text evidence="2">The sequence shown here is derived from an EMBL/GenBank/DDBJ whole genome shotgun (WGS) entry which is preliminary data.</text>
</comment>
<proteinExistence type="predicted"/>
<sequence length="163" mass="18457">MKLSDDLDERVNAAGTVMQENIRFHITAEVIGKLWPSLSRENRRLSELKLLHFGRDMVEFAGFSASPDNQTYFDSAIQQIFTRSRMKSKALIQDELNQPLCCQATLRKDPLNRKLTSTVRSIPKGKPSDKSIIDNSRPASNSEIRKPILCRKSQRSAPPCLAK</sequence>
<evidence type="ECO:0000313" key="3">
    <source>
        <dbReference type="Proteomes" id="UP000054632"/>
    </source>
</evidence>
<name>A0A0V1E725_TRIPS</name>
<reference evidence="2 3" key="1">
    <citation type="submission" date="2015-01" db="EMBL/GenBank/DDBJ databases">
        <title>Evolution of Trichinella species and genotypes.</title>
        <authorList>
            <person name="Korhonen P.K."/>
            <person name="Edoardo P."/>
            <person name="Giuseppe L.R."/>
            <person name="Gasser R.B."/>
        </authorList>
    </citation>
    <scope>NUCLEOTIDE SEQUENCE [LARGE SCALE GENOMIC DNA]</scope>
    <source>
        <strain evidence="2">ISS13</strain>
    </source>
</reference>
<evidence type="ECO:0000256" key="1">
    <source>
        <dbReference type="SAM" id="MobiDB-lite"/>
    </source>
</evidence>
<dbReference type="AlphaFoldDB" id="A0A0V1E725"/>
<dbReference type="Proteomes" id="UP000054632">
    <property type="component" value="Unassembled WGS sequence"/>
</dbReference>
<feature type="region of interest" description="Disordered" evidence="1">
    <location>
        <begin position="118"/>
        <end position="148"/>
    </location>
</feature>
<protein>
    <submittedName>
        <fullName evidence="2">Uncharacterized protein</fullName>
    </submittedName>
</protein>
<evidence type="ECO:0000313" key="2">
    <source>
        <dbReference type="EMBL" id="KRY69122.1"/>
    </source>
</evidence>